<evidence type="ECO:0000313" key="5">
    <source>
        <dbReference type="Proteomes" id="UP000305647"/>
    </source>
</evidence>
<dbReference type="EMBL" id="SPRH01000003">
    <property type="protein sequence ID" value="TIC04517.1"/>
    <property type="molecule type" value="Genomic_DNA"/>
</dbReference>
<proteinExistence type="predicted"/>
<evidence type="ECO:0000313" key="6">
    <source>
        <dbReference type="Proteomes" id="UP000307169"/>
    </source>
</evidence>
<reference evidence="5 6" key="1">
    <citation type="submission" date="2019-03" db="EMBL/GenBank/DDBJ databases">
        <title>Sequencing 25 genomes of Wallemia mellicola.</title>
        <authorList>
            <person name="Gostincar C."/>
        </authorList>
    </citation>
    <scope>NUCLEOTIDE SEQUENCE [LARGE SCALE GENOMIC DNA]</scope>
    <source>
        <strain evidence="3 6">EXF-1262</strain>
        <strain evidence="2 7">EXF-6152</strain>
        <strain evidence="4 5">EXF-8738</strain>
    </source>
</reference>
<name>A0A4T0MFR9_9BASI</name>
<comment type="caution">
    <text evidence="2">The sequence shown here is derived from an EMBL/GenBank/DDBJ whole genome shotgun (WGS) entry which is preliminary data.</text>
</comment>
<accession>A0A4T0MFR9</accession>
<dbReference type="Proteomes" id="UP000310685">
    <property type="component" value="Unassembled WGS sequence"/>
</dbReference>
<dbReference type="Proteomes" id="UP000307169">
    <property type="component" value="Unassembled WGS sequence"/>
</dbReference>
<feature type="compositionally biased region" description="Basic and acidic residues" evidence="1">
    <location>
        <begin position="103"/>
        <end position="116"/>
    </location>
</feature>
<sequence length="133" mass="16332">MSRDEEAIEERKYDKFYKDELVQQSKQFDVNSTPTCLSLFDAYLTLRPQLLSIYRYAEYKKCDRPWDDFKWCFFNNKLDDEQKLKAWIERRADWWARRRLNRSSEDVWDAREDTEQPKTWPTSNLDPNAPLYN</sequence>
<protein>
    <submittedName>
        <fullName evidence="2">Uncharacterized protein</fullName>
    </submittedName>
</protein>
<evidence type="ECO:0000256" key="1">
    <source>
        <dbReference type="SAM" id="MobiDB-lite"/>
    </source>
</evidence>
<dbReference type="Proteomes" id="UP000305647">
    <property type="component" value="Unassembled WGS sequence"/>
</dbReference>
<feature type="compositionally biased region" description="Polar residues" evidence="1">
    <location>
        <begin position="117"/>
        <end position="126"/>
    </location>
</feature>
<evidence type="ECO:0000313" key="4">
    <source>
        <dbReference type="EMBL" id="TIC32050.1"/>
    </source>
</evidence>
<organism evidence="2 7">
    <name type="scientific">Wallemia mellicola</name>
    <dbReference type="NCBI Taxonomy" id="1708541"/>
    <lineage>
        <taxon>Eukaryota</taxon>
        <taxon>Fungi</taxon>
        <taxon>Dikarya</taxon>
        <taxon>Basidiomycota</taxon>
        <taxon>Wallemiomycotina</taxon>
        <taxon>Wallemiomycetes</taxon>
        <taxon>Wallemiales</taxon>
        <taxon>Wallemiaceae</taxon>
        <taxon>Wallemia</taxon>
    </lineage>
</organism>
<dbReference type="Pfam" id="PF11326">
    <property type="entry name" value="PANTS-like"/>
    <property type="match status" value="1"/>
</dbReference>
<evidence type="ECO:0000313" key="3">
    <source>
        <dbReference type="EMBL" id="TIC04517.1"/>
    </source>
</evidence>
<dbReference type="AlphaFoldDB" id="A0A4T0MFR9"/>
<evidence type="ECO:0000313" key="2">
    <source>
        <dbReference type="EMBL" id="TIB82051.1"/>
    </source>
</evidence>
<feature type="region of interest" description="Disordered" evidence="1">
    <location>
        <begin position="103"/>
        <end position="133"/>
    </location>
</feature>
<gene>
    <name evidence="4" type="ORF">E3Q10_01328</name>
    <name evidence="3" type="ORF">E3Q17_00397</name>
    <name evidence="2" type="ORF">E3Q22_00409</name>
</gene>
<evidence type="ECO:0000313" key="7">
    <source>
        <dbReference type="Proteomes" id="UP000310685"/>
    </source>
</evidence>
<dbReference type="EMBL" id="SPRO01000009">
    <property type="protein sequence ID" value="TIC32050.1"/>
    <property type="molecule type" value="Genomic_DNA"/>
</dbReference>
<dbReference type="InterPro" id="IPR021475">
    <property type="entry name" value="Pants/Emi1-like"/>
</dbReference>
<dbReference type="EMBL" id="SPRC01000003">
    <property type="protein sequence ID" value="TIB82051.1"/>
    <property type="molecule type" value="Genomic_DNA"/>
</dbReference>